<name>A0A7W2L2M5_PSEPU</name>
<organism evidence="1 2">
    <name type="scientific">Pseudomonas putida</name>
    <name type="common">Arthrobacter siderocapsulatus</name>
    <dbReference type="NCBI Taxonomy" id="303"/>
    <lineage>
        <taxon>Bacteria</taxon>
        <taxon>Pseudomonadati</taxon>
        <taxon>Pseudomonadota</taxon>
        <taxon>Gammaproteobacteria</taxon>
        <taxon>Pseudomonadales</taxon>
        <taxon>Pseudomonadaceae</taxon>
        <taxon>Pseudomonas</taxon>
    </lineage>
</organism>
<reference evidence="1 2" key="1">
    <citation type="submission" date="2020-07" db="EMBL/GenBank/DDBJ databases">
        <title>Diversity of carbapenemase encoding genes among Pseudomonas putida group clinical isolates in a tertiary Brazilian hospital.</title>
        <authorList>
            <person name="Alberto-Lei F."/>
            <person name="Nodari C.S."/>
            <person name="Streling A.P."/>
            <person name="Paulino J.T."/>
            <person name="Bessa-Neto F.O."/>
            <person name="Cayo R."/>
            <person name="Gales A.C."/>
        </authorList>
    </citation>
    <scope>NUCLEOTIDE SEQUENCE [LARGE SCALE GENOMIC DNA]</scope>
    <source>
        <strain evidence="1 2">12464</strain>
    </source>
</reference>
<accession>A0A7W2L2M5</accession>
<evidence type="ECO:0000313" key="2">
    <source>
        <dbReference type="Proteomes" id="UP000553948"/>
    </source>
</evidence>
<proteinExistence type="predicted"/>
<protein>
    <submittedName>
        <fullName evidence="1">RHS repeat-associated core domain-containing protein</fullName>
    </submittedName>
</protein>
<dbReference type="PANTHER" id="PTHR32305">
    <property type="match status" value="1"/>
</dbReference>
<dbReference type="RefSeq" id="WP_182387565.1">
    <property type="nucleotide sequence ID" value="NZ_CP060529.1"/>
</dbReference>
<dbReference type="AlphaFoldDB" id="A0A7W2L2M5"/>
<dbReference type="PANTHER" id="PTHR32305:SF15">
    <property type="entry name" value="PROTEIN RHSA-RELATED"/>
    <property type="match status" value="1"/>
</dbReference>
<dbReference type="InterPro" id="IPR022385">
    <property type="entry name" value="Rhs_assc_core"/>
</dbReference>
<dbReference type="Gene3D" id="2.180.10.10">
    <property type="entry name" value="RHS repeat-associated core"/>
    <property type="match status" value="1"/>
</dbReference>
<dbReference type="InterPro" id="IPR050708">
    <property type="entry name" value="T6SS_VgrG/RHS"/>
</dbReference>
<comment type="caution">
    <text evidence="1">The sequence shown here is derived from an EMBL/GenBank/DDBJ whole genome shotgun (WGS) entry which is preliminary data.</text>
</comment>
<sequence>MGEFLSDTDRLGCAPRAYLPYGFTRNSSRTRLAFCGQPHDSVTGLYHLGNGRRAYSPVLHRFLSPDSLSPFGKGGINPYAYCGDNPVNRVDLSGQFWLSNLISGASMASSTVTVLGAVARTSRDVVNRLRGAPTAGVRTRLSNVGYFYSGLAGVASTAFRGVEGGWVGNTLSSQGSQLGLANAAGSAVSGLISNYEAARTVWRQVRSSEVSVGRIAWETTFEVTGARLVAEGASYVWGAVQDLGSRVAASYRAGRTAWRDWQYQPRAPALEMNGIRTG</sequence>
<gene>
    <name evidence="1" type="ORF">H4C47_15775</name>
</gene>
<dbReference type="NCBIfam" id="TIGR03696">
    <property type="entry name" value="Rhs_assc_core"/>
    <property type="match status" value="1"/>
</dbReference>
<evidence type="ECO:0000313" key="1">
    <source>
        <dbReference type="EMBL" id="MBA6117187.1"/>
    </source>
</evidence>
<dbReference type="Proteomes" id="UP000553948">
    <property type="component" value="Unassembled WGS sequence"/>
</dbReference>
<dbReference type="EMBL" id="JACGDG010000013">
    <property type="protein sequence ID" value="MBA6117187.1"/>
    <property type="molecule type" value="Genomic_DNA"/>
</dbReference>